<dbReference type="Gene3D" id="3.30.70.270">
    <property type="match status" value="1"/>
</dbReference>
<dbReference type="EMBL" id="QYUM01000003">
    <property type="protein sequence ID" value="RJF90518.1"/>
    <property type="molecule type" value="Genomic_DNA"/>
</dbReference>
<dbReference type="InterPro" id="IPR050116">
    <property type="entry name" value="DNA_polymerase-Y"/>
</dbReference>
<evidence type="ECO:0000313" key="7">
    <source>
        <dbReference type="EMBL" id="RJF90518.1"/>
    </source>
</evidence>
<reference evidence="7 8" key="1">
    <citation type="submission" date="2018-09" db="EMBL/GenBank/DDBJ databases">
        <authorList>
            <person name="Zhu H."/>
        </authorList>
    </citation>
    <scope>NUCLEOTIDE SEQUENCE [LARGE SCALE GENOMIC DNA]</scope>
    <source>
        <strain evidence="7 8">K2R01-6</strain>
    </source>
</reference>
<dbReference type="InterPro" id="IPR017961">
    <property type="entry name" value="DNA_pol_Y-fam_little_finger"/>
</dbReference>
<evidence type="ECO:0000256" key="4">
    <source>
        <dbReference type="ARBA" id="ARBA00025589"/>
    </source>
</evidence>
<evidence type="ECO:0000256" key="1">
    <source>
        <dbReference type="ARBA" id="ARBA00010945"/>
    </source>
</evidence>
<dbReference type="Gene3D" id="3.30.1490.100">
    <property type="entry name" value="DNA polymerase, Y-family, little finger domain"/>
    <property type="match status" value="1"/>
</dbReference>
<dbReference type="GO" id="GO:0042276">
    <property type="term" value="P:error-prone translesion synthesis"/>
    <property type="evidence" value="ECO:0007669"/>
    <property type="project" value="TreeGrafter"/>
</dbReference>
<feature type="domain" description="UmuC" evidence="6">
    <location>
        <begin position="15"/>
        <end position="198"/>
    </location>
</feature>
<dbReference type="EC" id="2.7.7.7" evidence="3"/>
<comment type="caution">
    <text evidence="7">The sequence shown here is derived from an EMBL/GenBank/DDBJ whole genome shotgun (WGS) entry which is preliminary data.</text>
</comment>
<comment type="catalytic activity">
    <reaction evidence="5">
        <text>DNA(n) + a 2'-deoxyribonucleoside 5'-triphosphate = DNA(n+1) + diphosphate</text>
        <dbReference type="Rhea" id="RHEA:22508"/>
        <dbReference type="Rhea" id="RHEA-COMP:17339"/>
        <dbReference type="Rhea" id="RHEA-COMP:17340"/>
        <dbReference type="ChEBI" id="CHEBI:33019"/>
        <dbReference type="ChEBI" id="CHEBI:61560"/>
        <dbReference type="ChEBI" id="CHEBI:173112"/>
        <dbReference type="EC" id="2.7.7.7"/>
    </reaction>
</comment>
<dbReference type="InterPro" id="IPR036775">
    <property type="entry name" value="DNA_pol_Y-fam_lit_finger_sf"/>
</dbReference>
<comment type="subunit">
    <text evidence="2">Monomer.</text>
</comment>
<dbReference type="PANTHER" id="PTHR11076:SF35">
    <property type="entry name" value="DNA REPAIR PROTEIN HOMOLOG YOBH"/>
    <property type="match status" value="1"/>
</dbReference>
<dbReference type="SUPFAM" id="SSF100879">
    <property type="entry name" value="Lesion bypass DNA polymerase (Y-family), little finger domain"/>
    <property type="match status" value="1"/>
</dbReference>
<proteinExistence type="inferred from homology"/>
<dbReference type="Gene3D" id="1.10.150.20">
    <property type="entry name" value="5' to 3' exonuclease, C-terminal subdomain"/>
    <property type="match status" value="1"/>
</dbReference>
<dbReference type="InterPro" id="IPR001126">
    <property type="entry name" value="UmuC"/>
</dbReference>
<dbReference type="AlphaFoldDB" id="A0A418WKH4"/>
<dbReference type="GO" id="GO:0005829">
    <property type="term" value="C:cytosol"/>
    <property type="evidence" value="ECO:0007669"/>
    <property type="project" value="TreeGrafter"/>
</dbReference>
<dbReference type="PROSITE" id="PS50173">
    <property type="entry name" value="UMUC"/>
    <property type="match status" value="1"/>
</dbReference>
<dbReference type="GO" id="GO:0003684">
    <property type="term" value="F:damaged DNA binding"/>
    <property type="evidence" value="ECO:0007669"/>
    <property type="project" value="InterPro"/>
</dbReference>
<keyword evidence="8" id="KW-1185">Reference proteome</keyword>
<dbReference type="Proteomes" id="UP000286100">
    <property type="component" value="Unassembled WGS sequence"/>
</dbReference>
<dbReference type="RefSeq" id="WP_119761784.1">
    <property type="nucleotide sequence ID" value="NZ_QYUM01000003.1"/>
</dbReference>
<accession>A0A418WKH4</accession>
<organism evidence="7 8">
    <name type="scientific">Sphingomonas cavernae</name>
    <dbReference type="NCBI Taxonomy" id="2320861"/>
    <lineage>
        <taxon>Bacteria</taxon>
        <taxon>Pseudomonadati</taxon>
        <taxon>Pseudomonadota</taxon>
        <taxon>Alphaproteobacteria</taxon>
        <taxon>Sphingomonadales</taxon>
        <taxon>Sphingomonadaceae</taxon>
        <taxon>Sphingomonas</taxon>
    </lineage>
</organism>
<dbReference type="GO" id="GO:0006281">
    <property type="term" value="P:DNA repair"/>
    <property type="evidence" value="ECO:0007669"/>
    <property type="project" value="InterPro"/>
</dbReference>
<protein>
    <recommendedName>
        <fullName evidence="3">DNA-directed DNA polymerase</fullName>
        <ecNumber evidence="3">2.7.7.7</ecNumber>
    </recommendedName>
</protein>
<dbReference type="PANTHER" id="PTHR11076">
    <property type="entry name" value="DNA REPAIR POLYMERASE UMUC / TRANSFERASE FAMILY MEMBER"/>
    <property type="match status" value="1"/>
</dbReference>
<sequence>MPESAPAFPPRPLRWLYVDLNSYFASVEQQLNPELRGKPVIVAPVASDTTVAIAASYEAKKYGISTGTPVWEARRKCRELLIVAPEHQRYVEFHDAIVAEVWKHIPVTHVCSIDEVACRLLDNENSAEAARALALRIKAGIRDNIGECLTSSIGIAPNRLLAKLASDMQKPDGLTILRAEELPERLFPLPLRAISGIGAKMEKHLAQHGVNDIAQLCARRPRDAGGAWGGVNGDRLWYLLHGVDLPEKPTQHRTIGHSHVLSPSKRGLEPARLTARRLALKAASRLRRNAYRSRLLVLHAKFEDDKSTVRISRKLAPTQDSFAILAALDALWPKLAAEGRARPGGFRLRMIGVTLAEIEPVQGEQDSLFAALDPDDPLARETRTLSLSRAMDRINEKFGRHAVSVGPMSGGRADRVGTRIAFGRIPEASEFHD</sequence>
<evidence type="ECO:0000256" key="2">
    <source>
        <dbReference type="ARBA" id="ARBA00011245"/>
    </source>
</evidence>
<evidence type="ECO:0000313" key="8">
    <source>
        <dbReference type="Proteomes" id="UP000286100"/>
    </source>
</evidence>
<dbReference type="OrthoDB" id="9808813at2"/>
<name>A0A418WKH4_9SPHN</name>
<dbReference type="GO" id="GO:0009432">
    <property type="term" value="P:SOS response"/>
    <property type="evidence" value="ECO:0007669"/>
    <property type="project" value="TreeGrafter"/>
</dbReference>
<dbReference type="Gene3D" id="3.40.1170.60">
    <property type="match status" value="1"/>
</dbReference>
<comment type="function">
    <text evidence="4">Poorly processive, error-prone DNA polymerase involved in untargeted mutagenesis. Copies undamaged DNA at stalled replication forks, which arise in vivo from mismatched or misaligned primer ends. These misaligned primers can be extended by PolIV. Exhibits no 3'-5' exonuclease (proofreading) activity. May be involved in translesional synthesis, in conjunction with the beta clamp from PolIII.</text>
</comment>
<dbReference type="Pfam" id="PF11799">
    <property type="entry name" value="IMS_C"/>
    <property type="match status" value="1"/>
</dbReference>
<comment type="similarity">
    <text evidence="1">Belongs to the DNA polymerase type-Y family.</text>
</comment>
<dbReference type="GO" id="GO:0003887">
    <property type="term" value="F:DNA-directed DNA polymerase activity"/>
    <property type="evidence" value="ECO:0007669"/>
    <property type="project" value="UniProtKB-EC"/>
</dbReference>
<dbReference type="InterPro" id="IPR043502">
    <property type="entry name" value="DNA/RNA_pol_sf"/>
</dbReference>
<evidence type="ECO:0000256" key="5">
    <source>
        <dbReference type="ARBA" id="ARBA00049244"/>
    </source>
</evidence>
<dbReference type="SUPFAM" id="SSF56672">
    <property type="entry name" value="DNA/RNA polymerases"/>
    <property type="match status" value="1"/>
</dbReference>
<gene>
    <name evidence="7" type="ORF">D3876_09800</name>
</gene>
<dbReference type="InterPro" id="IPR043128">
    <property type="entry name" value="Rev_trsase/Diguanyl_cyclase"/>
</dbReference>
<dbReference type="Pfam" id="PF00817">
    <property type="entry name" value="IMS"/>
    <property type="match status" value="1"/>
</dbReference>
<evidence type="ECO:0000256" key="3">
    <source>
        <dbReference type="ARBA" id="ARBA00012417"/>
    </source>
</evidence>
<dbReference type="CDD" id="cd00424">
    <property type="entry name" value="PolY"/>
    <property type="match status" value="1"/>
</dbReference>
<evidence type="ECO:0000259" key="6">
    <source>
        <dbReference type="PROSITE" id="PS50173"/>
    </source>
</evidence>